<dbReference type="VEuPathDB" id="CryptoDB:Vbra_11423"/>
<feature type="compositionally biased region" description="Basic and acidic residues" evidence="1">
    <location>
        <begin position="896"/>
        <end position="912"/>
    </location>
</feature>
<name>A0A0G4EER1_VITBC</name>
<gene>
    <name evidence="2" type="ORF">Vbra_11423</name>
</gene>
<dbReference type="InParanoid" id="A0A0G4EER1"/>
<feature type="compositionally biased region" description="Basic and acidic residues" evidence="1">
    <location>
        <begin position="873"/>
        <end position="888"/>
    </location>
</feature>
<dbReference type="Proteomes" id="UP000041254">
    <property type="component" value="Unassembled WGS sequence"/>
</dbReference>
<feature type="region of interest" description="Disordered" evidence="1">
    <location>
        <begin position="647"/>
        <end position="687"/>
    </location>
</feature>
<feature type="compositionally biased region" description="Polar residues" evidence="1">
    <location>
        <begin position="479"/>
        <end position="497"/>
    </location>
</feature>
<evidence type="ECO:0000256" key="1">
    <source>
        <dbReference type="SAM" id="MobiDB-lite"/>
    </source>
</evidence>
<dbReference type="AlphaFoldDB" id="A0A0G4EER1"/>
<reference evidence="2 3" key="1">
    <citation type="submission" date="2014-11" db="EMBL/GenBank/DDBJ databases">
        <authorList>
            <person name="Zhu J."/>
            <person name="Qi W."/>
            <person name="Song R."/>
        </authorList>
    </citation>
    <scope>NUCLEOTIDE SEQUENCE [LARGE SCALE GENOMIC DNA]</scope>
</reference>
<keyword evidence="3" id="KW-1185">Reference proteome</keyword>
<feature type="region of interest" description="Disordered" evidence="1">
    <location>
        <begin position="472"/>
        <end position="563"/>
    </location>
</feature>
<feature type="compositionally biased region" description="Polar residues" evidence="1">
    <location>
        <begin position="508"/>
        <end position="518"/>
    </location>
</feature>
<feature type="compositionally biased region" description="Low complexity" evidence="1">
    <location>
        <begin position="664"/>
        <end position="673"/>
    </location>
</feature>
<evidence type="ECO:0000313" key="3">
    <source>
        <dbReference type="Proteomes" id="UP000041254"/>
    </source>
</evidence>
<evidence type="ECO:0000313" key="2">
    <source>
        <dbReference type="EMBL" id="CEL93887.1"/>
    </source>
</evidence>
<feature type="region of interest" description="Disordered" evidence="1">
    <location>
        <begin position="842"/>
        <end position="924"/>
    </location>
</feature>
<feature type="compositionally biased region" description="Basic residues" evidence="1">
    <location>
        <begin position="913"/>
        <end position="924"/>
    </location>
</feature>
<organism evidence="2 3">
    <name type="scientific">Vitrella brassicaformis (strain CCMP3155)</name>
    <dbReference type="NCBI Taxonomy" id="1169540"/>
    <lineage>
        <taxon>Eukaryota</taxon>
        <taxon>Sar</taxon>
        <taxon>Alveolata</taxon>
        <taxon>Colpodellida</taxon>
        <taxon>Vitrellaceae</taxon>
        <taxon>Vitrella</taxon>
    </lineage>
</organism>
<sequence length="924" mass="99702">MSLKMSQQTALLCPDGRTMPLELVHHRGLDGVCAVFRGRWRPAGAEQGDEGQLAAFKLLKMPSAAALEKESVVKTRYQKSLAGLKREHAKMMEDGGRGPFLPCFEGQLDVEAPARLRDGDEEKLCIFVAFPWLPEDFVKASVFFTKNNIARAVKEFAEAAASPFVEPVFAEAALLQLTLAVRTAIRGLIQHLQVHKTAMQHNVLAQDNLVADIFINTAISNPHSGPLSSPLNTPTSGRMIDLADAQTTEEGWVLVPHKPEVRQHPYAVSPFAQSPEMAFIDNPEHEAAGDVRQILQDRGLLGVAGGGGGGVWLGEFVLSFAVGLAIDIVLRGETQRSFAVRGDPDLSKAEGEMPKEEFSRVLRERSLQRALKWKETLCILYDADTGLPSVRHGLHYMLMLQGHKQLGWVLECVRGLSDLARRALSDDPTKRPCLNELEASLSKVEQQLNSNEHWDLIDSLVQEMDALNASSMAKAPSVHVTNPNANTHTPSSDSSMVRPSAAPIPETAQPSAVQSTAAAESPPEEGQGNGGAPPPTDSPRPTSRDEGGEMAGSREMPASLREGRGAREGQFVGYQPATMVPQPYMQHPVSSTFTATQQSHLHERQHQLLPLVHPPPSTAYSQHGGGCATSAIGGGIAPVHLQQRMSEIGSQRRQETASSMRKQAANPAANESPAEPPPSSPSSHVASCVTKPLLNPFNSLSPGSAVSTDMRAPRLMAGRLCVPGVSRGDPTNVAQSHGLVRVPPPLCGMPLVPLQYVPPQHVPPQHVPPQYGGGHDNRVVFQPYSLHFRPPTCHPQPHLSFAARADTYGCSSGPQQPPQPLKLPYPPPPAIALCPPGRLGGSVMPRRVPMTAASPHKQPPRPNAIAPSVTEEAPSKSEERGGNKERTWAEFFFGRGKGDNRSKVHAKSDRRNGGRRKSVAAREG</sequence>
<dbReference type="EMBL" id="CDMY01000198">
    <property type="protein sequence ID" value="CEL93887.1"/>
    <property type="molecule type" value="Genomic_DNA"/>
</dbReference>
<proteinExistence type="predicted"/>
<protein>
    <submittedName>
        <fullName evidence="2">Uncharacterized protein</fullName>
    </submittedName>
</protein>
<accession>A0A0G4EER1</accession>